<dbReference type="InParanoid" id="A0A3N7FA97"/>
<dbReference type="AlphaFoldDB" id="A0A3N7FA97"/>
<dbReference type="Proteomes" id="UP000006729">
    <property type="component" value="Chromosome 7"/>
</dbReference>
<evidence type="ECO:0000256" key="1">
    <source>
        <dbReference type="SAM" id="MobiDB-lite"/>
    </source>
</evidence>
<name>A0A3N7FA97_POPTR</name>
<accession>A0A3N7FA97</accession>
<feature type="region of interest" description="Disordered" evidence="1">
    <location>
        <begin position="25"/>
        <end position="74"/>
    </location>
</feature>
<evidence type="ECO:0000313" key="2">
    <source>
        <dbReference type="EMBL" id="RQO92732.1"/>
    </source>
</evidence>
<feature type="compositionally biased region" description="Low complexity" evidence="1">
    <location>
        <begin position="25"/>
        <end position="43"/>
    </location>
</feature>
<feature type="compositionally biased region" description="Acidic residues" evidence="1">
    <location>
        <begin position="52"/>
        <end position="74"/>
    </location>
</feature>
<sequence>MLGVNYDDNYDTVMNHVIDHINCSSTGGSGGAASNENGCGNEGVNDGCDSSGTDDDSDENEDSTPTDDEDESFWQQEFDDEKLLLCTAGALHMYYVTYVHKEPCMVS</sequence>
<evidence type="ECO:0000313" key="3">
    <source>
        <dbReference type="Proteomes" id="UP000006729"/>
    </source>
</evidence>
<gene>
    <name evidence="2" type="ORF">POPTR_007G088033</name>
</gene>
<proteinExistence type="predicted"/>
<dbReference type="EMBL" id="CM009296">
    <property type="protein sequence ID" value="RQO92732.1"/>
    <property type="molecule type" value="Genomic_DNA"/>
</dbReference>
<reference evidence="2 3" key="1">
    <citation type="journal article" date="2006" name="Science">
        <title>The genome of black cottonwood, Populus trichocarpa (Torr. &amp; Gray).</title>
        <authorList>
            <person name="Tuskan G.A."/>
            <person name="Difazio S."/>
            <person name="Jansson S."/>
            <person name="Bohlmann J."/>
            <person name="Grigoriev I."/>
            <person name="Hellsten U."/>
            <person name="Putnam N."/>
            <person name="Ralph S."/>
            <person name="Rombauts S."/>
            <person name="Salamov A."/>
            <person name="Schein J."/>
            <person name="Sterck L."/>
            <person name="Aerts A."/>
            <person name="Bhalerao R.R."/>
            <person name="Bhalerao R.P."/>
            <person name="Blaudez D."/>
            <person name="Boerjan W."/>
            <person name="Brun A."/>
            <person name="Brunner A."/>
            <person name="Busov V."/>
            <person name="Campbell M."/>
            <person name="Carlson J."/>
            <person name="Chalot M."/>
            <person name="Chapman J."/>
            <person name="Chen G.L."/>
            <person name="Cooper D."/>
            <person name="Coutinho P.M."/>
            <person name="Couturier J."/>
            <person name="Covert S."/>
            <person name="Cronk Q."/>
            <person name="Cunningham R."/>
            <person name="Davis J."/>
            <person name="Degroeve S."/>
            <person name="Dejardin A."/>
            <person name="Depamphilis C."/>
            <person name="Detter J."/>
            <person name="Dirks B."/>
            <person name="Dubchak I."/>
            <person name="Duplessis S."/>
            <person name="Ehlting J."/>
            <person name="Ellis B."/>
            <person name="Gendler K."/>
            <person name="Goodstein D."/>
            <person name="Gribskov M."/>
            <person name="Grimwood J."/>
            <person name="Groover A."/>
            <person name="Gunter L."/>
            <person name="Hamberger B."/>
            <person name="Heinze B."/>
            <person name="Helariutta Y."/>
            <person name="Henrissat B."/>
            <person name="Holligan D."/>
            <person name="Holt R."/>
            <person name="Huang W."/>
            <person name="Islam-Faridi N."/>
            <person name="Jones S."/>
            <person name="Jones-Rhoades M."/>
            <person name="Jorgensen R."/>
            <person name="Joshi C."/>
            <person name="Kangasjarvi J."/>
            <person name="Karlsson J."/>
            <person name="Kelleher C."/>
            <person name="Kirkpatrick R."/>
            <person name="Kirst M."/>
            <person name="Kohler A."/>
            <person name="Kalluri U."/>
            <person name="Larimer F."/>
            <person name="Leebens-Mack J."/>
            <person name="Leple J.C."/>
            <person name="Locascio P."/>
            <person name="Lou Y."/>
            <person name="Lucas S."/>
            <person name="Martin F."/>
            <person name="Montanini B."/>
            <person name="Napoli C."/>
            <person name="Nelson D.R."/>
            <person name="Nelson C."/>
            <person name="Nieminen K."/>
            <person name="Nilsson O."/>
            <person name="Pereda V."/>
            <person name="Peter G."/>
            <person name="Philippe R."/>
            <person name="Pilate G."/>
            <person name="Poliakov A."/>
            <person name="Razumovskaya J."/>
            <person name="Richardson P."/>
            <person name="Rinaldi C."/>
            <person name="Ritland K."/>
            <person name="Rouze P."/>
            <person name="Ryaboy D."/>
            <person name="Schmutz J."/>
            <person name="Schrader J."/>
            <person name="Segerman B."/>
            <person name="Shin H."/>
            <person name="Siddiqui A."/>
            <person name="Sterky F."/>
            <person name="Terry A."/>
            <person name="Tsai C.J."/>
            <person name="Uberbacher E."/>
            <person name="Unneberg P."/>
            <person name="Vahala J."/>
            <person name="Wall K."/>
            <person name="Wessler S."/>
            <person name="Yang G."/>
            <person name="Yin T."/>
            <person name="Douglas C."/>
            <person name="Marra M."/>
            <person name="Sandberg G."/>
            <person name="Van de Peer Y."/>
            <person name="Rokhsar D."/>
        </authorList>
    </citation>
    <scope>NUCLEOTIDE SEQUENCE [LARGE SCALE GENOMIC DNA]</scope>
    <source>
        <strain evidence="3">cv. Nisqually</strain>
    </source>
</reference>
<protein>
    <submittedName>
        <fullName evidence="2">Uncharacterized protein</fullName>
    </submittedName>
</protein>
<keyword evidence="3" id="KW-1185">Reference proteome</keyword>
<organism evidence="2 3">
    <name type="scientific">Populus trichocarpa</name>
    <name type="common">Western balsam poplar</name>
    <name type="synonym">Populus balsamifera subsp. trichocarpa</name>
    <dbReference type="NCBI Taxonomy" id="3694"/>
    <lineage>
        <taxon>Eukaryota</taxon>
        <taxon>Viridiplantae</taxon>
        <taxon>Streptophyta</taxon>
        <taxon>Embryophyta</taxon>
        <taxon>Tracheophyta</taxon>
        <taxon>Spermatophyta</taxon>
        <taxon>Magnoliopsida</taxon>
        <taxon>eudicotyledons</taxon>
        <taxon>Gunneridae</taxon>
        <taxon>Pentapetalae</taxon>
        <taxon>rosids</taxon>
        <taxon>fabids</taxon>
        <taxon>Malpighiales</taxon>
        <taxon>Salicaceae</taxon>
        <taxon>Saliceae</taxon>
        <taxon>Populus</taxon>
    </lineage>
</organism>